<proteinExistence type="predicted"/>
<name>A0ABV4ULM8_9MICC</name>
<evidence type="ECO:0000313" key="3">
    <source>
        <dbReference type="Proteomes" id="UP001575652"/>
    </source>
</evidence>
<accession>A0ABV4ULM8</accession>
<sequence>MDDMDLTAEWLRGLLGTCALAVLAGGSAHGYAVVQRLQSAGIGPIKGGALYPVLNRLERDGAVTAEWREGEGGPGRKVFTVTARGRDHLEALRDGWGPFSRSVGGLLDAPPAPAASAPAAEGETP</sequence>
<reference evidence="2 3" key="1">
    <citation type="submission" date="2024-09" db="EMBL/GenBank/DDBJ databases">
        <authorList>
            <person name="Salinas-Garcia M.A."/>
            <person name="Prieme A."/>
        </authorList>
    </citation>
    <scope>NUCLEOTIDE SEQUENCE [LARGE SCALE GENOMIC DNA]</scope>
    <source>
        <strain evidence="2 3">DSM 21081</strain>
    </source>
</reference>
<dbReference type="EMBL" id="JBHDLJ010000005">
    <property type="protein sequence ID" value="MFB0834544.1"/>
    <property type="molecule type" value="Genomic_DNA"/>
</dbReference>
<dbReference type="RefSeq" id="WP_373971718.1">
    <property type="nucleotide sequence ID" value="NZ_JBHDLJ010000005.1"/>
</dbReference>
<comment type="caution">
    <text evidence="2">The sequence shown here is derived from an EMBL/GenBank/DDBJ whole genome shotgun (WGS) entry which is preliminary data.</text>
</comment>
<organism evidence="2 3">
    <name type="scientific">Arthrobacter halodurans</name>
    <dbReference type="NCBI Taxonomy" id="516699"/>
    <lineage>
        <taxon>Bacteria</taxon>
        <taxon>Bacillati</taxon>
        <taxon>Actinomycetota</taxon>
        <taxon>Actinomycetes</taxon>
        <taxon>Micrococcales</taxon>
        <taxon>Micrococcaceae</taxon>
        <taxon>Arthrobacter</taxon>
    </lineage>
</organism>
<keyword evidence="3" id="KW-1185">Reference proteome</keyword>
<dbReference type="Gene3D" id="1.10.10.10">
    <property type="entry name" value="Winged helix-like DNA-binding domain superfamily/Winged helix DNA-binding domain"/>
    <property type="match status" value="1"/>
</dbReference>
<protein>
    <submittedName>
        <fullName evidence="2">PadR family transcriptional regulator</fullName>
    </submittedName>
</protein>
<evidence type="ECO:0000313" key="2">
    <source>
        <dbReference type="EMBL" id="MFB0834544.1"/>
    </source>
</evidence>
<dbReference type="PANTHER" id="PTHR33169">
    <property type="entry name" value="PADR-FAMILY TRANSCRIPTIONAL REGULATOR"/>
    <property type="match status" value="1"/>
</dbReference>
<dbReference type="SUPFAM" id="SSF46785">
    <property type="entry name" value="Winged helix' DNA-binding domain"/>
    <property type="match status" value="1"/>
</dbReference>
<dbReference type="InterPro" id="IPR036390">
    <property type="entry name" value="WH_DNA-bd_sf"/>
</dbReference>
<dbReference type="InterPro" id="IPR005149">
    <property type="entry name" value="Tscrpt_reg_PadR_N"/>
</dbReference>
<dbReference type="PANTHER" id="PTHR33169:SF14">
    <property type="entry name" value="TRANSCRIPTIONAL REGULATOR RV3488"/>
    <property type="match status" value="1"/>
</dbReference>
<dbReference type="Pfam" id="PF03551">
    <property type="entry name" value="PadR"/>
    <property type="match status" value="1"/>
</dbReference>
<dbReference type="Proteomes" id="UP001575652">
    <property type="component" value="Unassembled WGS sequence"/>
</dbReference>
<evidence type="ECO:0000259" key="1">
    <source>
        <dbReference type="Pfam" id="PF03551"/>
    </source>
</evidence>
<feature type="domain" description="Transcription regulator PadR N-terminal" evidence="1">
    <location>
        <begin position="20"/>
        <end position="90"/>
    </location>
</feature>
<dbReference type="InterPro" id="IPR036388">
    <property type="entry name" value="WH-like_DNA-bd_sf"/>
</dbReference>
<gene>
    <name evidence="2" type="ORF">ACETWP_08080</name>
</gene>
<dbReference type="InterPro" id="IPR052509">
    <property type="entry name" value="Metal_resp_DNA-bind_regulator"/>
</dbReference>